<keyword evidence="3" id="KW-1185">Reference proteome</keyword>
<gene>
    <name evidence="2" type="ORF">SMGD1_1431</name>
</gene>
<dbReference type="EMBL" id="AFRZ01000001">
    <property type="protein sequence ID" value="EHP29955.1"/>
    <property type="molecule type" value="Genomic_DNA"/>
</dbReference>
<evidence type="ECO:0000313" key="2">
    <source>
        <dbReference type="EMBL" id="EHP29955.1"/>
    </source>
</evidence>
<dbReference type="PATRIC" id="fig|929558.5.peg.1422"/>
<reference evidence="2 3" key="1">
    <citation type="journal article" date="2012" name="Proc. Natl. Acad. Sci. U.S.A.">
        <title>Genome and physiology of a model Epsilonproteobacterium responsible for sulfide detoxification in marine oxygen depletion zones.</title>
        <authorList>
            <person name="Grote J."/>
            <person name="Schott T."/>
            <person name="Bruckner C.G."/>
            <person name="Glockner F.O."/>
            <person name="Jost G."/>
            <person name="Teeling H."/>
            <person name="Labrenz M."/>
            <person name="Jurgens K."/>
        </authorList>
    </citation>
    <scope>NUCLEOTIDE SEQUENCE [LARGE SCALE GENOMIC DNA]</scope>
    <source>
        <strain evidence="2 3">GD1</strain>
    </source>
</reference>
<feature type="chain" id="PRO_5002842983" evidence="1">
    <location>
        <begin position="20"/>
        <end position="82"/>
    </location>
</feature>
<name>B6BHF9_SULGG</name>
<feature type="signal peptide" evidence="1">
    <location>
        <begin position="1"/>
        <end position="19"/>
    </location>
</feature>
<comment type="caution">
    <text evidence="2">The sequence shown here is derived from an EMBL/GenBank/DDBJ whole genome shotgun (WGS) entry which is preliminary data.</text>
</comment>
<accession>B6BHF9</accession>
<dbReference type="AlphaFoldDB" id="B6BHF9"/>
<proteinExistence type="predicted"/>
<accession>H1FT36</accession>
<evidence type="ECO:0000256" key="1">
    <source>
        <dbReference type="SAM" id="SignalP"/>
    </source>
</evidence>
<protein>
    <submittedName>
        <fullName evidence="2">Uncharacterized protein</fullName>
    </submittedName>
</protein>
<keyword evidence="1" id="KW-0732">Signal</keyword>
<dbReference type="HOGENOM" id="CLU_2557022_0_0_7"/>
<sequence length="82" mass="9075">MKKVCSILIFAILPIVVFADTSKNSNKIDSVGRYQIVEITTPVNKNYHRAWVVDTTTGEVKVCERSATSSGNLTSISCSKFY</sequence>
<organism evidence="2 3">
    <name type="scientific">Sulfurimonas gotlandica (strain DSM 19862 / JCM 16533 / GD1)</name>
    <dbReference type="NCBI Taxonomy" id="929558"/>
    <lineage>
        <taxon>Bacteria</taxon>
        <taxon>Pseudomonadati</taxon>
        <taxon>Campylobacterota</taxon>
        <taxon>Epsilonproteobacteria</taxon>
        <taxon>Campylobacterales</taxon>
        <taxon>Sulfurimonadaceae</taxon>
        <taxon>Sulfurimonas</taxon>
    </lineage>
</organism>
<dbReference type="Proteomes" id="UP000006431">
    <property type="component" value="Unassembled WGS sequence"/>
</dbReference>
<evidence type="ECO:0000313" key="3">
    <source>
        <dbReference type="Proteomes" id="UP000006431"/>
    </source>
</evidence>
<dbReference type="RefSeq" id="WP_008337032.1">
    <property type="nucleotide sequence ID" value="NZ_AFRZ01000001.1"/>
</dbReference>